<dbReference type="InterPro" id="IPR027981">
    <property type="entry name" value="DUF4446"/>
</dbReference>
<evidence type="ECO:0000313" key="2">
    <source>
        <dbReference type="EMBL" id="OBY09605.1"/>
    </source>
</evidence>
<dbReference type="RefSeq" id="WP_027099025.1">
    <property type="nucleotide sequence ID" value="NZ_CABHIH010000009.1"/>
</dbReference>
<evidence type="ECO:0000256" key="1">
    <source>
        <dbReference type="SAM" id="Phobius"/>
    </source>
</evidence>
<organism evidence="2 3">
    <name type="scientific">Clostridium paraputrificum</name>
    <dbReference type="NCBI Taxonomy" id="29363"/>
    <lineage>
        <taxon>Bacteria</taxon>
        <taxon>Bacillati</taxon>
        <taxon>Bacillota</taxon>
        <taxon>Clostridia</taxon>
        <taxon>Eubacteriales</taxon>
        <taxon>Clostridiaceae</taxon>
        <taxon>Clostridium</taxon>
    </lineage>
</organism>
<dbReference type="Proteomes" id="UP000092714">
    <property type="component" value="Unassembled WGS sequence"/>
</dbReference>
<keyword evidence="3" id="KW-1185">Reference proteome</keyword>
<keyword evidence="1" id="KW-0812">Transmembrane</keyword>
<name>A0A174WHX7_9CLOT</name>
<feature type="transmembrane region" description="Helical" evidence="1">
    <location>
        <begin position="12"/>
        <end position="34"/>
    </location>
</feature>
<dbReference type="Pfam" id="PF14584">
    <property type="entry name" value="DUF4446"/>
    <property type="match status" value="1"/>
</dbReference>
<gene>
    <name evidence="2" type="ORF">CP373A1_14760</name>
</gene>
<protein>
    <recommendedName>
        <fullName evidence="4">DUF4446 domain-containing protein</fullName>
    </recommendedName>
</protein>
<dbReference type="GeneID" id="42776859"/>
<dbReference type="AlphaFoldDB" id="A0A174WHX7"/>
<accession>A0A174WHX7</accession>
<proteinExistence type="predicted"/>
<keyword evidence="1" id="KW-1133">Transmembrane helix</keyword>
<evidence type="ECO:0008006" key="4">
    <source>
        <dbReference type="Google" id="ProtNLM"/>
    </source>
</evidence>
<dbReference type="EMBL" id="MAPZ01000028">
    <property type="protein sequence ID" value="OBY09605.1"/>
    <property type="molecule type" value="Genomic_DNA"/>
</dbReference>
<sequence length="171" mass="19448">MESLISSINEFIPYIIGGMGIIILLLFILVIILFKSLGKLENRYRKFMRGTNNKNLEELIISQLDKIESANSNSEKALEKCEFILTRMKDCVQKVAIMRYKAFEDVGSDLSFSVAILDDNNDGIILTGIYGRNESTTYAKPIDKGISRYDLSEEEICVLNEAINKYNTKKK</sequence>
<evidence type="ECO:0000313" key="3">
    <source>
        <dbReference type="Proteomes" id="UP000092714"/>
    </source>
</evidence>
<reference evidence="2 3" key="1">
    <citation type="submission" date="2016-06" db="EMBL/GenBank/DDBJ databases">
        <authorList>
            <person name="Kjaerup R.B."/>
            <person name="Dalgaard T.S."/>
            <person name="Juul-Madsen H.R."/>
        </authorList>
    </citation>
    <scope>NUCLEOTIDE SEQUENCE [LARGE SCALE GENOMIC DNA]</scope>
    <source>
        <strain evidence="2 3">373-A1</strain>
    </source>
</reference>
<dbReference type="eggNOG" id="COG1196">
    <property type="taxonomic scope" value="Bacteria"/>
</dbReference>
<keyword evidence="1" id="KW-0472">Membrane</keyword>
<comment type="caution">
    <text evidence="2">The sequence shown here is derived from an EMBL/GenBank/DDBJ whole genome shotgun (WGS) entry which is preliminary data.</text>
</comment>